<feature type="compositionally biased region" description="Basic and acidic residues" evidence="1">
    <location>
        <begin position="102"/>
        <end position="120"/>
    </location>
</feature>
<dbReference type="PANTHER" id="PTHR21737:SF4">
    <property type="entry name" value="SPLICING FACTOR CACTIN"/>
    <property type="match status" value="1"/>
</dbReference>
<dbReference type="Pfam" id="PF09732">
    <property type="entry name" value="CactinC_cactus"/>
    <property type="match status" value="1"/>
</dbReference>
<dbReference type="AlphaFoldDB" id="A0A7G2CIA5"/>
<gene>
    <name evidence="3" type="ORF">ADEAN_000627000</name>
</gene>
<accession>A0A7G2CIA5</accession>
<evidence type="ECO:0000313" key="3">
    <source>
        <dbReference type="EMBL" id="CAD2218777.1"/>
    </source>
</evidence>
<dbReference type="EMBL" id="LR877156">
    <property type="protein sequence ID" value="CAD2218777.1"/>
    <property type="molecule type" value="Genomic_DNA"/>
</dbReference>
<dbReference type="Proteomes" id="UP000515908">
    <property type="component" value="Chromosome 12"/>
</dbReference>
<evidence type="ECO:0000313" key="4">
    <source>
        <dbReference type="Proteomes" id="UP000515908"/>
    </source>
</evidence>
<evidence type="ECO:0000259" key="2">
    <source>
        <dbReference type="Pfam" id="PF09732"/>
    </source>
</evidence>
<dbReference type="GO" id="GO:0005737">
    <property type="term" value="C:cytoplasm"/>
    <property type="evidence" value="ECO:0007669"/>
    <property type="project" value="TreeGrafter"/>
</dbReference>
<protein>
    <submittedName>
        <fullName evidence="3">Cactus-binding C-terminus of cactin protein, putative</fullName>
    </submittedName>
</protein>
<proteinExistence type="predicted"/>
<feature type="compositionally biased region" description="Acidic residues" evidence="1">
    <location>
        <begin position="121"/>
        <end position="133"/>
    </location>
</feature>
<name>A0A7G2CIA5_9TRYP</name>
<organism evidence="3 4">
    <name type="scientific">Angomonas deanei</name>
    <dbReference type="NCBI Taxonomy" id="59799"/>
    <lineage>
        <taxon>Eukaryota</taxon>
        <taxon>Discoba</taxon>
        <taxon>Euglenozoa</taxon>
        <taxon>Kinetoplastea</taxon>
        <taxon>Metakinetoplastina</taxon>
        <taxon>Trypanosomatida</taxon>
        <taxon>Trypanosomatidae</taxon>
        <taxon>Strigomonadinae</taxon>
        <taxon>Angomonas</taxon>
    </lineage>
</organism>
<dbReference type="GO" id="GO:0045292">
    <property type="term" value="P:mRNA cis splicing, via spliceosome"/>
    <property type="evidence" value="ECO:0007669"/>
    <property type="project" value="TreeGrafter"/>
</dbReference>
<evidence type="ECO:0000256" key="1">
    <source>
        <dbReference type="SAM" id="MobiDB-lite"/>
    </source>
</evidence>
<dbReference type="GO" id="GO:0005681">
    <property type="term" value="C:spliceosomal complex"/>
    <property type="evidence" value="ECO:0007669"/>
    <property type="project" value="TreeGrafter"/>
</dbReference>
<dbReference type="PANTHER" id="PTHR21737">
    <property type="entry name" value="POLYGLUTAMINE BINDING PROTEIN 1/MARVEL MEMBRANE-ASSOCIATING DOMAIN CONTAINING 3"/>
    <property type="match status" value="1"/>
</dbReference>
<dbReference type="VEuPathDB" id="TriTrypDB:ADEAN_000627000"/>
<feature type="region of interest" description="Disordered" evidence="1">
    <location>
        <begin position="295"/>
        <end position="319"/>
    </location>
</feature>
<feature type="region of interest" description="Disordered" evidence="1">
    <location>
        <begin position="88"/>
        <end position="139"/>
    </location>
</feature>
<sequence>MQSTIKVIEEFVEAREGVSAWLEEEGGEEGEAVEMGAVVYASTEFWLRVHSFCVALSLEVAQGTSVDLRGRYEQELMEVLHALTTGRSSWGKGKHPGTAVEHNTRKEEESTKSEVKKEPTEDIVGDSLEEEEKGTDALPPEREALPSAVLGDTLALSHCPQALDALVTNDKVPLEELRRQLSGIDGNFYAMVHARLGVMVARHWLARFGTRSVCVPPPLNSMQQRTMEEVQARRAAAPEVTNVSGMPLDFIPDDHYYAEQLEQDEATLGEDEELYKEEVLDYYLHRAPQAAAAQSSAAASNVPQATMRRPQQAPRNGGVLLKPHHYAKVKEGFTWSQYNRTHYTKADPPPRKILWYEFTLRYPLLADTKRDMRRIFRIEDIPNKPEYCLLVFSVGPPYADVVYRIVRKQWDTRPGGVRTSFDSTGRYKLFFRFANTNYRR</sequence>
<dbReference type="InterPro" id="IPR019134">
    <property type="entry name" value="Cactin_C"/>
</dbReference>
<feature type="compositionally biased region" description="Low complexity" evidence="1">
    <location>
        <begin position="295"/>
        <end position="305"/>
    </location>
</feature>
<feature type="domain" description="Splicing factor Cactin C-terminal" evidence="2">
    <location>
        <begin position="321"/>
        <end position="440"/>
    </location>
</feature>
<keyword evidence="4" id="KW-1185">Reference proteome</keyword>
<dbReference type="SMART" id="SM01050">
    <property type="entry name" value="CactinC_cactus"/>
    <property type="match status" value="1"/>
</dbReference>
<reference evidence="3 4" key="1">
    <citation type="submission" date="2020-08" db="EMBL/GenBank/DDBJ databases">
        <authorList>
            <person name="Newling K."/>
            <person name="Davey J."/>
            <person name="Forrester S."/>
        </authorList>
    </citation>
    <scope>NUCLEOTIDE SEQUENCE [LARGE SCALE GENOMIC DNA]</scope>
    <source>
        <strain evidence="4">Crithidia deanei Carvalho (ATCC PRA-265)</strain>
    </source>
</reference>